<dbReference type="RefSeq" id="XP_025407820.1">
    <property type="nucleotide sequence ID" value="XM_025552035.1"/>
</dbReference>
<dbReference type="OrthoDB" id="1272at2759"/>
<name>A0A8B8FBX2_9HEMI</name>
<accession>A0A8B8FBX2</accession>
<dbReference type="GO" id="GO:0005634">
    <property type="term" value="C:nucleus"/>
    <property type="evidence" value="ECO:0007669"/>
    <property type="project" value="UniProtKB-SubCell"/>
</dbReference>
<evidence type="ECO:0000256" key="5">
    <source>
        <dbReference type="ARBA" id="ARBA00023480"/>
    </source>
</evidence>
<dbReference type="GO" id="GO:0005737">
    <property type="term" value="C:cytoplasm"/>
    <property type="evidence" value="ECO:0007669"/>
    <property type="project" value="UniProtKB-SubCell"/>
</dbReference>
<dbReference type="Pfam" id="PF14811">
    <property type="entry name" value="TPD"/>
    <property type="match status" value="1"/>
</dbReference>
<evidence type="ECO:0000256" key="2">
    <source>
        <dbReference type="ARBA" id="ARBA00004496"/>
    </source>
</evidence>
<dbReference type="AlphaFoldDB" id="A0A8B8FBX2"/>
<keyword evidence="7" id="KW-1185">Reference proteome</keyword>
<gene>
    <name evidence="8" type="primary">LOC112681732</name>
</gene>
<dbReference type="InterPro" id="IPR029404">
    <property type="entry name" value="CDIN1"/>
</dbReference>
<evidence type="ECO:0000256" key="6">
    <source>
        <dbReference type="SAM" id="MobiDB-lite"/>
    </source>
</evidence>
<dbReference type="Proteomes" id="UP000694846">
    <property type="component" value="Unplaced"/>
</dbReference>
<comment type="subcellular location">
    <subcellularLocation>
        <location evidence="2">Cytoplasm</location>
    </subcellularLocation>
    <subcellularLocation>
        <location evidence="1">Nucleus</location>
    </subcellularLocation>
</comment>
<keyword evidence="3" id="KW-0963">Cytoplasm</keyword>
<dbReference type="PANTHER" id="PTHR31661">
    <property type="entry name" value="SIMILAR TO CDNA SEQUENCE BC052040"/>
    <property type="match status" value="1"/>
</dbReference>
<evidence type="ECO:0000256" key="3">
    <source>
        <dbReference type="ARBA" id="ARBA00022490"/>
    </source>
</evidence>
<dbReference type="PANTHER" id="PTHR31661:SF1">
    <property type="entry name" value="CDAN1-INTERACTING NUCLEASE 1"/>
    <property type="match status" value="1"/>
</dbReference>
<evidence type="ECO:0000313" key="7">
    <source>
        <dbReference type="Proteomes" id="UP000694846"/>
    </source>
</evidence>
<proteinExistence type="predicted"/>
<sequence length="532" mass="59942">MEEIDVRSADDDATGSVVRGKKKCITNSEYYAMIDWIDSLISDKTNFILNKHGELAKTVKSKYSHLNENTLLSIIDARVQHYVRNRHYKVFNNSSKSKTSVPSSASSTIAPKLGQQQHKGSSVKITQTLYDKYKKLAANNSDKSPLITLANNLYMPAMLVAKMVVGDHIQDEKLKDRQQRFNNDESSNSSILNDSGTLLNDSSTILQDGINKPVPTKVTEVNVDFMLSQQLKWLSARIRSLKKVTPVEVLNQSFNSSTNSNSSCSMNAKNLHVSIHQLCTSTWLIRTDPQLAYQVYKCSIVDSNYGSCIEFIKSCTGSRYEQVLKQCMTCFTTVAKSKINQQGENSFFKTEKECRLRGLDMTPDMVLNEPIAIILSDDDSNMDCYQENIASHYVGGDESTIRVLNWIESKAMFGSPEQLHNVMQRQLFPYWNRYGPGAVIFWFGHIIDDNEKDKSIHAGVSLKKPTATDCISVSKDNTPTRVNLTESSAFKFWSKYCLLMDGFPASSKIIMHNQTNNHQNCTKKKILTVEAV</sequence>
<keyword evidence="4" id="KW-0539">Nucleus</keyword>
<evidence type="ECO:0000313" key="8">
    <source>
        <dbReference type="RefSeq" id="XP_025407820.1"/>
    </source>
</evidence>
<feature type="compositionally biased region" description="Polar residues" evidence="6">
    <location>
        <begin position="184"/>
        <end position="195"/>
    </location>
</feature>
<dbReference type="GeneID" id="112681732"/>
<feature type="compositionally biased region" description="Low complexity" evidence="6">
    <location>
        <begin position="94"/>
        <end position="111"/>
    </location>
</feature>
<feature type="region of interest" description="Disordered" evidence="6">
    <location>
        <begin position="94"/>
        <end position="121"/>
    </location>
</feature>
<protein>
    <recommendedName>
        <fullName evidence="5">CDAN1-interacting nuclease 1</fullName>
    </recommendedName>
</protein>
<feature type="region of interest" description="Disordered" evidence="6">
    <location>
        <begin position="176"/>
        <end position="195"/>
    </location>
</feature>
<evidence type="ECO:0000256" key="1">
    <source>
        <dbReference type="ARBA" id="ARBA00004123"/>
    </source>
</evidence>
<organism evidence="7 8">
    <name type="scientific">Sipha flava</name>
    <name type="common">yellow sugarcane aphid</name>
    <dbReference type="NCBI Taxonomy" id="143950"/>
    <lineage>
        <taxon>Eukaryota</taxon>
        <taxon>Metazoa</taxon>
        <taxon>Ecdysozoa</taxon>
        <taxon>Arthropoda</taxon>
        <taxon>Hexapoda</taxon>
        <taxon>Insecta</taxon>
        <taxon>Pterygota</taxon>
        <taxon>Neoptera</taxon>
        <taxon>Paraneoptera</taxon>
        <taxon>Hemiptera</taxon>
        <taxon>Sternorrhyncha</taxon>
        <taxon>Aphidomorpha</taxon>
        <taxon>Aphidoidea</taxon>
        <taxon>Aphididae</taxon>
        <taxon>Sipha</taxon>
    </lineage>
</organism>
<evidence type="ECO:0000256" key="4">
    <source>
        <dbReference type="ARBA" id="ARBA00023242"/>
    </source>
</evidence>
<reference evidence="8" key="1">
    <citation type="submission" date="2025-08" db="UniProtKB">
        <authorList>
            <consortium name="RefSeq"/>
        </authorList>
    </citation>
    <scope>IDENTIFICATION</scope>
    <source>
        <tissue evidence="8">Whole body</tissue>
    </source>
</reference>